<gene>
    <name evidence="1" type="ORF">COLO4_37498</name>
</gene>
<accession>A0A1R3G144</accession>
<protein>
    <submittedName>
        <fullName evidence="1">Uncharacterized protein</fullName>
    </submittedName>
</protein>
<name>A0A1R3G144_9ROSI</name>
<keyword evidence="2" id="KW-1185">Reference proteome</keyword>
<dbReference type="EMBL" id="AWUE01024040">
    <property type="protein sequence ID" value="OMO51818.1"/>
    <property type="molecule type" value="Genomic_DNA"/>
</dbReference>
<comment type="caution">
    <text evidence="1">The sequence shown here is derived from an EMBL/GenBank/DDBJ whole genome shotgun (WGS) entry which is preliminary data.</text>
</comment>
<evidence type="ECO:0000313" key="2">
    <source>
        <dbReference type="Proteomes" id="UP000187203"/>
    </source>
</evidence>
<dbReference type="Proteomes" id="UP000187203">
    <property type="component" value="Unassembled WGS sequence"/>
</dbReference>
<sequence length="80" mass="8819">MTDSNPNLYTSAAAASNIHTHCCDMPGSHSFLFPNSITQANTSMASNLCLRVAFLFRLALKRSLSMTFGFSDRISREITE</sequence>
<organism evidence="1 2">
    <name type="scientific">Corchorus olitorius</name>
    <dbReference type="NCBI Taxonomy" id="93759"/>
    <lineage>
        <taxon>Eukaryota</taxon>
        <taxon>Viridiplantae</taxon>
        <taxon>Streptophyta</taxon>
        <taxon>Embryophyta</taxon>
        <taxon>Tracheophyta</taxon>
        <taxon>Spermatophyta</taxon>
        <taxon>Magnoliopsida</taxon>
        <taxon>eudicotyledons</taxon>
        <taxon>Gunneridae</taxon>
        <taxon>Pentapetalae</taxon>
        <taxon>rosids</taxon>
        <taxon>malvids</taxon>
        <taxon>Malvales</taxon>
        <taxon>Malvaceae</taxon>
        <taxon>Grewioideae</taxon>
        <taxon>Apeibeae</taxon>
        <taxon>Corchorus</taxon>
    </lineage>
</organism>
<dbReference type="AlphaFoldDB" id="A0A1R3G144"/>
<proteinExistence type="predicted"/>
<reference evidence="2" key="1">
    <citation type="submission" date="2013-09" db="EMBL/GenBank/DDBJ databases">
        <title>Corchorus olitorius genome sequencing.</title>
        <authorList>
            <person name="Alam M."/>
            <person name="Haque M.S."/>
            <person name="Islam M.S."/>
            <person name="Emdad E.M."/>
            <person name="Islam M.M."/>
            <person name="Ahmed B."/>
            <person name="Halim A."/>
            <person name="Hossen Q.M.M."/>
            <person name="Hossain M.Z."/>
            <person name="Ahmed R."/>
            <person name="Khan M.M."/>
            <person name="Islam R."/>
            <person name="Rashid M.M."/>
            <person name="Khan S.A."/>
            <person name="Rahman M.S."/>
            <person name="Alam M."/>
            <person name="Yahiya A.S."/>
            <person name="Khan M.S."/>
            <person name="Azam M.S."/>
            <person name="Haque T."/>
            <person name="Lashkar M.Z.H."/>
            <person name="Akhand A.I."/>
            <person name="Morshed G."/>
            <person name="Roy S."/>
            <person name="Uddin K.S."/>
            <person name="Rabeya T."/>
            <person name="Hossain A.S."/>
            <person name="Chowdhury A."/>
            <person name="Snigdha A.R."/>
            <person name="Mortoza M.S."/>
            <person name="Matin S.A."/>
            <person name="Hoque S.M.E."/>
            <person name="Islam M.K."/>
            <person name="Roy D.K."/>
            <person name="Haider R."/>
            <person name="Moosa M.M."/>
            <person name="Elias S.M."/>
            <person name="Hasan A.M."/>
            <person name="Jahan S."/>
            <person name="Shafiuddin M."/>
            <person name="Mahmood N."/>
            <person name="Shommy N.S."/>
        </authorList>
    </citation>
    <scope>NUCLEOTIDE SEQUENCE [LARGE SCALE GENOMIC DNA]</scope>
    <source>
        <strain evidence="2">cv. O-4</strain>
    </source>
</reference>
<evidence type="ECO:0000313" key="1">
    <source>
        <dbReference type="EMBL" id="OMO51818.1"/>
    </source>
</evidence>